<organism evidence="1 2">
    <name type="scientific">Streptomyces xiamenensis</name>
    <dbReference type="NCBI Taxonomy" id="408015"/>
    <lineage>
        <taxon>Bacteria</taxon>
        <taxon>Bacillati</taxon>
        <taxon>Actinomycetota</taxon>
        <taxon>Actinomycetes</taxon>
        <taxon>Kitasatosporales</taxon>
        <taxon>Streptomycetaceae</taxon>
        <taxon>Streptomyces</taxon>
    </lineage>
</organism>
<dbReference type="Proteomes" id="UP000034034">
    <property type="component" value="Chromosome"/>
</dbReference>
<dbReference type="EMBL" id="CP009922">
    <property type="protein sequence ID" value="AKG41817.1"/>
    <property type="molecule type" value="Genomic_DNA"/>
</dbReference>
<gene>
    <name evidence="1" type="ORF">SXIM_04330</name>
</gene>
<reference evidence="1" key="1">
    <citation type="submission" date="2019-08" db="EMBL/GenBank/DDBJ databases">
        <title>Complete genome sequence of a mangrove-derived Streptomyces xiamenensis.</title>
        <authorList>
            <person name="Xu J."/>
        </authorList>
    </citation>
    <scope>NUCLEOTIDE SEQUENCE</scope>
    <source>
        <strain evidence="1">318</strain>
    </source>
</reference>
<dbReference type="HOGENOM" id="CLU_2921045_0_0_11"/>
<dbReference type="PATRIC" id="fig|408015.6.peg.461"/>
<dbReference type="KEGG" id="sxi:SXIM_04330"/>
<keyword evidence="2" id="KW-1185">Reference proteome</keyword>
<protein>
    <submittedName>
        <fullName evidence="1">Uncharacterized protein</fullName>
    </submittedName>
</protein>
<dbReference type="STRING" id="408015.SXIM_04330"/>
<proteinExistence type="predicted"/>
<accession>A0A0F7FPQ5</accession>
<evidence type="ECO:0000313" key="2">
    <source>
        <dbReference type="Proteomes" id="UP000034034"/>
    </source>
</evidence>
<evidence type="ECO:0000313" key="1">
    <source>
        <dbReference type="EMBL" id="AKG41817.1"/>
    </source>
</evidence>
<dbReference type="AlphaFoldDB" id="A0A0F7FPQ5"/>
<sequence>MSAPCVARPPGGRYGGWRDVIKRWERSQMCVSQMLTVEWCSHKGCVTGRSRQGFWTRRVPR</sequence>
<name>A0A0F7FPQ5_9ACTN</name>